<dbReference type="Proteomes" id="UP000185944">
    <property type="component" value="Unassembled WGS sequence"/>
</dbReference>
<name>A0A177EKA2_9MICR</name>
<keyword evidence="3" id="KW-1185">Reference proteome</keyword>
<gene>
    <name evidence="2" type="ORF">NEDG_02059</name>
</gene>
<dbReference type="AlphaFoldDB" id="A0A177EKA2"/>
<evidence type="ECO:0000256" key="1">
    <source>
        <dbReference type="SAM" id="MobiDB-lite"/>
    </source>
</evidence>
<dbReference type="GeneID" id="93648409"/>
<organism evidence="2 3">
    <name type="scientific">Nematocida displodere</name>
    <dbReference type="NCBI Taxonomy" id="1805483"/>
    <lineage>
        <taxon>Eukaryota</taxon>
        <taxon>Fungi</taxon>
        <taxon>Fungi incertae sedis</taxon>
        <taxon>Microsporidia</taxon>
        <taxon>Nematocida</taxon>
    </lineage>
</organism>
<protein>
    <submittedName>
        <fullName evidence="2">Uncharacterized protein</fullName>
    </submittedName>
</protein>
<evidence type="ECO:0000313" key="3">
    <source>
        <dbReference type="Proteomes" id="UP000185944"/>
    </source>
</evidence>
<dbReference type="OrthoDB" id="2188606at2759"/>
<sequence>MTAAGESERAFIRSLVQENGFYPKEAVVVIEKEYVNTADFSVRASKNGTIACVHIRMAPDTTPNTPEPKTPKAPKTPQGFGFRGCSSTYTVEVDVVKDTGAVEEIVMFCLKTALERLSVPNVQELFREARTVYGAIYEAGSPGRECSAYKSAHTRTYGVMGDEFIASPILQEIGASDALVHLTSCNGRFSSIKIEHGGVSSDALVKMLKAHLQA</sequence>
<reference evidence="2 3" key="1">
    <citation type="submission" date="2016-02" db="EMBL/GenBank/DDBJ databases">
        <title>Discovery of a natural microsporidian pathogen with a broad tissue tropism in Caenorhabditis elegans.</title>
        <authorList>
            <person name="Luallen R.J."/>
            <person name="Reinke A.W."/>
            <person name="Tong L."/>
            <person name="Botts M.R."/>
            <person name="Felix M.-A."/>
            <person name="Troemel E.R."/>
        </authorList>
    </citation>
    <scope>NUCLEOTIDE SEQUENCE [LARGE SCALE GENOMIC DNA]</scope>
    <source>
        <strain evidence="2 3">JUm2807</strain>
    </source>
</reference>
<feature type="region of interest" description="Disordered" evidence="1">
    <location>
        <begin position="58"/>
        <end position="77"/>
    </location>
</feature>
<dbReference type="VEuPathDB" id="MicrosporidiaDB:NEDG_02059"/>
<dbReference type="RefSeq" id="XP_067545750.1">
    <property type="nucleotide sequence ID" value="XM_067689477.1"/>
</dbReference>
<accession>A0A177EKA2</accession>
<proteinExistence type="predicted"/>
<evidence type="ECO:0000313" key="2">
    <source>
        <dbReference type="EMBL" id="OAG32308.1"/>
    </source>
</evidence>
<dbReference type="EMBL" id="LTDL01000006">
    <property type="protein sequence ID" value="OAG32308.1"/>
    <property type="molecule type" value="Genomic_DNA"/>
</dbReference>
<comment type="caution">
    <text evidence="2">The sequence shown here is derived from an EMBL/GenBank/DDBJ whole genome shotgun (WGS) entry which is preliminary data.</text>
</comment>